<keyword evidence="3" id="KW-1185">Reference proteome</keyword>
<gene>
    <name evidence="2" type="ORF">PFISCL1PPCAC_26504</name>
</gene>
<accession>A0AAV5WVV6</accession>
<name>A0AAV5WVV6_9BILA</name>
<proteinExistence type="predicted"/>
<dbReference type="AlphaFoldDB" id="A0AAV5WVV6"/>
<feature type="region of interest" description="Disordered" evidence="1">
    <location>
        <begin position="1"/>
        <end position="46"/>
    </location>
</feature>
<dbReference type="Proteomes" id="UP001432322">
    <property type="component" value="Unassembled WGS sequence"/>
</dbReference>
<protein>
    <submittedName>
        <fullName evidence="2">Uncharacterized protein</fullName>
    </submittedName>
</protein>
<organism evidence="2 3">
    <name type="scientific">Pristionchus fissidentatus</name>
    <dbReference type="NCBI Taxonomy" id="1538716"/>
    <lineage>
        <taxon>Eukaryota</taxon>
        <taxon>Metazoa</taxon>
        <taxon>Ecdysozoa</taxon>
        <taxon>Nematoda</taxon>
        <taxon>Chromadorea</taxon>
        <taxon>Rhabditida</taxon>
        <taxon>Rhabditina</taxon>
        <taxon>Diplogasteromorpha</taxon>
        <taxon>Diplogasteroidea</taxon>
        <taxon>Neodiplogasteridae</taxon>
        <taxon>Pristionchus</taxon>
    </lineage>
</organism>
<feature type="non-terminal residue" evidence="2">
    <location>
        <position position="1"/>
    </location>
</feature>
<comment type="caution">
    <text evidence="2">The sequence shown here is derived from an EMBL/GenBank/DDBJ whole genome shotgun (WGS) entry which is preliminary data.</text>
</comment>
<evidence type="ECO:0000313" key="3">
    <source>
        <dbReference type="Proteomes" id="UP001432322"/>
    </source>
</evidence>
<sequence length="107" mass="11727">QDPVNAEADVETNGVAETTALNSVDLPSAEEQQVDDDENEGAVQNGAVVDEEEALVERNEEEFGEETVTPTVKTGQEITDADIVASAQKEVYKIHQEHERSTTFFTF</sequence>
<evidence type="ECO:0000313" key="2">
    <source>
        <dbReference type="EMBL" id="GMT35207.1"/>
    </source>
</evidence>
<dbReference type="EMBL" id="BTSY01000007">
    <property type="protein sequence ID" value="GMT35207.1"/>
    <property type="molecule type" value="Genomic_DNA"/>
</dbReference>
<evidence type="ECO:0000256" key="1">
    <source>
        <dbReference type="SAM" id="MobiDB-lite"/>
    </source>
</evidence>
<reference evidence="2" key="1">
    <citation type="submission" date="2023-10" db="EMBL/GenBank/DDBJ databases">
        <title>Genome assembly of Pristionchus species.</title>
        <authorList>
            <person name="Yoshida K."/>
            <person name="Sommer R.J."/>
        </authorList>
    </citation>
    <scope>NUCLEOTIDE SEQUENCE</scope>
    <source>
        <strain evidence="2">RS5133</strain>
    </source>
</reference>